<dbReference type="InterPro" id="IPR001647">
    <property type="entry name" value="HTH_TetR"/>
</dbReference>
<dbReference type="Proteomes" id="UP000596130">
    <property type="component" value="Chromosome"/>
</dbReference>
<dbReference type="NCBIfam" id="NF041196">
    <property type="entry name" value="ScbR_bind_reg"/>
    <property type="match status" value="1"/>
</dbReference>
<evidence type="ECO:0000313" key="6">
    <source>
        <dbReference type="EMBL" id="QQC87087.1"/>
    </source>
</evidence>
<evidence type="ECO:0000256" key="3">
    <source>
        <dbReference type="ARBA" id="ARBA00023163"/>
    </source>
</evidence>
<dbReference type="RefSeq" id="WP_198501374.1">
    <property type="nucleotide sequence ID" value="NZ_CP065959.1"/>
</dbReference>
<dbReference type="SUPFAM" id="SSF46689">
    <property type="entry name" value="Homeodomain-like"/>
    <property type="match status" value="1"/>
</dbReference>
<dbReference type="PANTHER" id="PTHR30055">
    <property type="entry name" value="HTH-TYPE TRANSCRIPTIONAL REGULATOR RUTR"/>
    <property type="match status" value="1"/>
</dbReference>
<dbReference type="InterPro" id="IPR023772">
    <property type="entry name" value="DNA-bd_HTH_TetR-type_CS"/>
</dbReference>
<name>A0A7T4PND8_9ACTN</name>
<keyword evidence="3" id="KW-0804">Transcription</keyword>
<proteinExistence type="predicted"/>
<evidence type="ECO:0000256" key="4">
    <source>
        <dbReference type="PROSITE-ProRule" id="PRU00335"/>
    </source>
</evidence>
<dbReference type="Gene3D" id="1.10.357.10">
    <property type="entry name" value="Tetracycline Repressor, domain 2"/>
    <property type="match status" value="1"/>
</dbReference>
<evidence type="ECO:0000313" key="8">
    <source>
        <dbReference type="Proteomes" id="UP000596130"/>
    </source>
</evidence>
<organism evidence="7 8">
    <name type="scientific">Streptomyces alfalfae</name>
    <dbReference type="NCBI Taxonomy" id="1642299"/>
    <lineage>
        <taxon>Bacteria</taxon>
        <taxon>Bacillati</taxon>
        <taxon>Actinomycetota</taxon>
        <taxon>Actinomycetes</taxon>
        <taxon>Kitasatosporales</taxon>
        <taxon>Streptomycetaceae</taxon>
        <taxon>Streptomyces</taxon>
    </lineage>
</organism>
<dbReference type="GO" id="GO:0000976">
    <property type="term" value="F:transcription cis-regulatory region binding"/>
    <property type="evidence" value="ECO:0007669"/>
    <property type="project" value="TreeGrafter"/>
</dbReference>
<dbReference type="SUPFAM" id="SSF48498">
    <property type="entry name" value="Tetracyclin repressor-like, C-terminal domain"/>
    <property type="match status" value="1"/>
</dbReference>
<dbReference type="GO" id="GO:0003700">
    <property type="term" value="F:DNA-binding transcription factor activity"/>
    <property type="evidence" value="ECO:0007669"/>
    <property type="project" value="TreeGrafter"/>
</dbReference>
<reference evidence="7 8" key="1">
    <citation type="submission" date="2020-12" db="EMBL/GenBank/DDBJ databases">
        <title>Identification and biosynthesis of polyene macrolides produced by Streptomyces alfalfae Men-myco-93-63.</title>
        <authorList>
            <person name="Liu D."/>
            <person name="Li Y."/>
            <person name="Liu L."/>
            <person name="Han X."/>
            <person name="Shen F."/>
        </authorList>
    </citation>
    <scope>NUCLEOTIDE SEQUENCE [LARGE SCALE GENOMIC DNA]</scope>
    <source>
        <strain evidence="7 8">Men-myco-93-63</strain>
    </source>
</reference>
<dbReference type="Pfam" id="PF00440">
    <property type="entry name" value="TetR_N"/>
    <property type="match status" value="1"/>
</dbReference>
<dbReference type="PANTHER" id="PTHR30055:SF234">
    <property type="entry name" value="HTH-TYPE TRANSCRIPTIONAL REGULATOR BETI"/>
    <property type="match status" value="1"/>
</dbReference>
<dbReference type="InterPro" id="IPR047923">
    <property type="entry name" value="ArpA-like"/>
</dbReference>
<protein>
    <submittedName>
        <fullName evidence="7">TetR/AcrR family transcriptional regulator</fullName>
    </submittedName>
</protein>
<evidence type="ECO:0000259" key="5">
    <source>
        <dbReference type="PROSITE" id="PS50977"/>
    </source>
</evidence>
<evidence type="ECO:0000256" key="2">
    <source>
        <dbReference type="ARBA" id="ARBA00023125"/>
    </source>
</evidence>
<dbReference type="InterPro" id="IPR050109">
    <property type="entry name" value="HTH-type_TetR-like_transc_reg"/>
</dbReference>
<dbReference type="InterPro" id="IPR036271">
    <property type="entry name" value="Tet_transcr_reg_TetR-rel_C_sf"/>
</dbReference>
<feature type="DNA-binding region" description="H-T-H motif" evidence="4">
    <location>
        <begin position="31"/>
        <end position="50"/>
    </location>
</feature>
<evidence type="ECO:0000256" key="1">
    <source>
        <dbReference type="ARBA" id="ARBA00023015"/>
    </source>
</evidence>
<dbReference type="PRINTS" id="PR00455">
    <property type="entry name" value="HTHTETR"/>
</dbReference>
<gene>
    <name evidence="6" type="ORF">I8755_00550</name>
    <name evidence="7" type="ORF">I8755_37650</name>
</gene>
<evidence type="ECO:0000313" key="7">
    <source>
        <dbReference type="EMBL" id="QQC93416.1"/>
    </source>
</evidence>
<keyword evidence="1" id="KW-0805">Transcription regulation</keyword>
<dbReference type="EMBL" id="CP065959">
    <property type="protein sequence ID" value="QQC87087.1"/>
    <property type="molecule type" value="Genomic_DNA"/>
</dbReference>
<keyword evidence="2 4" id="KW-0238">DNA-binding</keyword>
<accession>A0A7T4PND8</accession>
<dbReference type="AlphaFoldDB" id="A0A7T4PND8"/>
<feature type="domain" description="HTH tetR-type" evidence="5">
    <location>
        <begin position="8"/>
        <end position="68"/>
    </location>
</feature>
<dbReference type="PROSITE" id="PS01081">
    <property type="entry name" value="HTH_TETR_1"/>
    <property type="match status" value="1"/>
</dbReference>
<dbReference type="InterPro" id="IPR009057">
    <property type="entry name" value="Homeodomain-like_sf"/>
</dbReference>
<dbReference type="EMBL" id="CP065959">
    <property type="protein sequence ID" value="QQC93416.1"/>
    <property type="molecule type" value="Genomic_DNA"/>
</dbReference>
<dbReference type="PROSITE" id="PS50977">
    <property type="entry name" value="HTH_TETR_2"/>
    <property type="match status" value="1"/>
</dbReference>
<sequence>MVKQERAVRTRKALLGAAADGFSREGYAPASLLDISRQAGVTSGALHFHFPTKAALASAVMAAAAQRLREVVQRCETRTRSGDALQLLVDVGHELTLAMREDAVLRAGFDLDGDPGCPRGIGEVSSFLGRWITATLDRADRAGELRQGLPADQVARAVFACTVGFQMLGRRDPAWVSRRMQTRFWALVLPQIATGHRGLDAAGS</sequence>